<dbReference type="InterPro" id="IPR001810">
    <property type="entry name" value="F-box_dom"/>
</dbReference>
<evidence type="ECO:0000259" key="1">
    <source>
        <dbReference type="PROSITE" id="PS50181"/>
    </source>
</evidence>
<dbReference type="Gene3D" id="1.20.1280.50">
    <property type="match status" value="1"/>
</dbReference>
<dbReference type="InterPro" id="IPR053781">
    <property type="entry name" value="F-box_AtFBL13-like"/>
</dbReference>
<dbReference type="Pfam" id="PF00646">
    <property type="entry name" value="F-box"/>
    <property type="match status" value="1"/>
</dbReference>
<evidence type="ECO:0000313" key="2">
    <source>
        <dbReference type="EMBL" id="KAL1198537.1"/>
    </source>
</evidence>
<dbReference type="SUPFAM" id="SSF81383">
    <property type="entry name" value="F-box domain"/>
    <property type="match status" value="1"/>
</dbReference>
<dbReference type="AlphaFoldDB" id="A0ABD0ZVG2"/>
<proteinExistence type="predicted"/>
<dbReference type="PANTHER" id="PTHR32212:SF460">
    <property type="entry name" value="RNI-LIKE SUPERFAMILY PROTEIN"/>
    <property type="match status" value="1"/>
</dbReference>
<accession>A0ABD0ZVG2</accession>
<protein>
    <submittedName>
        <fullName evidence="2">FBD-associated F-box protein</fullName>
    </submittedName>
</protein>
<keyword evidence="3" id="KW-1185">Reference proteome</keyword>
<dbReference type="PANTHER" id="PTHR32212">
    <property type="entry name" value="CYCLIN-LIKE F-BOX"/>
    <property type="match status" value="1"/>
</dbReference>
<evidence type="ECO:0000313" key="3">
    <source>
        <dbReference type="Proteomes" id="UP001558713"/>
    </source>
</evidence>
<dbReference type="CDD" id="cd22160">
    <property type="entry name" value="F-box_AtFBL13-like"/>
    <property type="match status" value="1"/>
</dbReference>
<organism evidence="2 3">
    <name type="scientific">Cardamine amara subsp. amara</name>
    <dbReference type="NCBI Taxonomy" id="228776"/>
    <lineage>
        <taxon>Eukaryota</taxon>
        <taxon>Viridiplantae</taxon>
        <taxon>Streptophyta</taxon>
        <taxon>Embryophyta</taxon>
        <taxon>Tracheophyta</taxon>
        <taxon>Spermatophyta</taxon>
        <taxon>Magnoliopsida</taxon>
        <taxon>eudicotyledons</taxon>
        <taxon>Gunneridae</taxon>
        <taxon>Pentapetalae</taxon>
        <taxon>rosids</taxon>
        <taxon>malvids</taxon>
        <taxon>Brassicales</taxon>
        <taxon>Brassicaceae</taxon>
        <taxon>Cardamineae</taxon>
        <taxon>Cardamine</taxon>
    </lineage>
</organism>
<dbReference type="InterPro" id="IPR036047">
    <property type="entry name" value="F-box-like_dom_sf"/>
</dbReference>
<sequence length="146" mass="16690">MINQLPEVLILRIFSFLPTKTVIARSVLSKQWRSSWKMVPNLEFDSDGYKSDHLTFSESVSKSFLSHKVPVLESLHLTFRSDKVSPLDINVAWVGIAFARHLRELVLEVHPEYENFTFPSSLCTCNTLETLKLKLFVIVDSPSPVL</sequence>
<dbReference type="PROSITE" id="PS50181">
    <property type="entry name" value="FBOX"/>
    <property type="match status" value="1"/>
</dbReference>
<feature type="domain" description="F-box" evidence="1">
    <location>
        <begin position="1"/>
        <end position="52"/>
    </location>
</feature>
<gene>
    <name evidence="2" type="ORF">V5N11_021615</name>
</gene>
<dbReference type="EMBL" id="JBANAX010000663">
    <property type="protein sequence ID" value="KAL1198537.1"/>
    <property type="molecule type" value="Genomic_DNA"/>
</dbReference>
<comment type="caution">
    <text evidence="2">The sequence shown here is derived from an EMBL/GenBank/DDBJ whole genome shotgun (WGS) entry which is preliminary data.</text>
</comment>
<name>A0ABD0ZVG2_CARAN</name>
<reference evidence="2 3" key="1">
    <citation type="submission" date="2024-04" db="EMBL/GenBank/DDBJ databases">
        <title>Genome assembly C_amara_ONT_v2.</title>
        <authorList>
            <person name="Yant L."/>
            <person name="Moore C."/>
            <person name="Slenker M."/>
        </authorList>
    </citation>
    <scope>NUCLEOTIDE SEQUENCE [LARGE SCALE GENOMIC DNA]</scope>
    <source>
        <tissue evidence="2">Leaf</tissue>
    </source>
</reference>
<dbReference type="Proteomes" id="UP001558713">
    <property type="component" value="Unassembled WGS sequence"/>
</dbReference>